<sequence length="317" mass="36243">MDTFNPMELSPYRVFSKAEWARLRADTPMTLSAEEVQQLQAYNDQVSLEEVEAIYLPLARLLSMYVEATQALHATTNRFLGRDDGQIPFVIGIAGSVAVGKSTTARLLQALLSRWPTSPTVDLVPTDGFLFPNAVLEAEGLMERKGFPESYDLKSLLAFLHDVKSGVASVEAPVYSHLTYDVVDGETIRVDRPDILILEGLNVLQTSRLSRESRGIPFVSDFFDYSIYIEADEEVLHRWYMERFMRLKGTRFHDPRSYFHKYADISDDEALTFANRLWNRINLVNLRENIRPTRPRADLILSKNAEHRIETVALRKI</sequence>
<dbReference type="EC" id="2.7.1.33" evidence="5 14"/>
<evidence type="ECO:0000256" key="2">
    <source>
        <dbReference type="ARBA" id="ARBA00004496"/>
    </source>
</evidence>
<keyword evidence="7 14" id="KW-0963">Cytoplasm</keyword>
<comment type="catalytic activity">
    <reaction evidence="1 14 15">
        <text>(R)-pantothenate + ATP = (R)-4'-phosphopantothenate + ADP + H(+)</text>
        <dbReference type="Rhea" id="RHEA:16373"/>
        <dbReference type="ChEBI" id="CHEBI:10986"/>
        <dbReference type="ChEBI" id="CHEBI:15378"/>
        <dbReference type="ChEBI" id="CHEBI:29032"/>
        <dbReference type="ChEBI" id="CHEBI:30616"/>
        <dbReference type="ChEBI" id="CHEBI:456216"/>
        <dbReference type="EC" id="2.7.1.33"/>
    </reaction>
</comment>
<evidence type="ECO:0000259" key="16">
    <source>
        <dbReference type="Pfam" id="PF00485"/>
    </source>
</evidence>
<dbReference type="EMBL" id="JAUSUL010000003">
    <property type="protein sequence ID" value="MDQ0316689.1"/>
    <property type="molecule type" value="Genomic_DNA"/>
</dbReference>
<proteinExistence type="inferred from homology"/>
<dbReference type="Proteomes" id="UP001229244">
    <property type="component" value="Unassembled WGS sequence"/>
</dbReference>
<comment type="pathway">
    <text evidence="3 14 15">Cofactor biosynthesis; coenzyme A biosynthesis; CoA from (R)-pantothenate: step 1/5.</text>
</comment>
<dbReference type="Pfam" id="PF00485">
    <property type="entry name" value="PRK"/>
    <property type="match status" value="1"/>
</dbReference>
<dbReference type="HAMAP" id="MF_00215">
    <property type="entry name" value="Pantothen_kinase_1"/>
    <property type="match status" value="1"/>
</dbReference>
<keyword evidence="11 14" id="KW-0067">ATP-binding</keyword>
<evidence type="ECO:0000256" key="7">
    <source>
        <dbReference type="ARBA" id="ARBA00022490"/>
    </source>
</evidence>
<reference evidence="17" key="1">
    <citation type="submission" date="2023-07" db="EMBL/GenBank/DDBJ databases">
        <title>Genomic Encyclopedia of Type Strains, Phase IV (KMG-IV): sequencing the most valuable type-strain genomes for metagenomic binning, comparative biology and taxonomic classification.</title>
        <authorList>
            <person name="Goeker M."/>
        </authorList>
    </citation>
    <scope>NUCLEOTIDE SEQUENCE</scope>
    <source>
        <strain evidence="17">DSM 21202</strain>
    </source>
</reference>
<keyword evidence="9 14" id="KW-0547">Nucleotide-binding</keyword>
<name>A0AAE3VPY3_9HYPH</name>
<keyword evidence="18" id="KW-1185">Reference proteome</keyword>
<evidence type="ECO:0000256" key="13">
    <source>
        <dbReference type="ARBA" id="ARBA00032866"/>
    </source>
</evidence>
<comment type="caution">
    <text evidence="17">The sequence shown here is derived from an EMBL/GenBank/DDBJ whole genome shotgun (WGS) entry which is preliminary data.</text>
</comment>
<evidence type="ECO:0000313" key="18">
    <source>
        <dbReference type="Proteomes" id="UP001229244"/>
    </source>
</evidence>
<evidence type="ECO:0000256" key="1">
    <source>
        <dbReference type="ARBA" id="ARBA00001206"/>
    </source>
</evidence>
<comment type="subcellular location">
    <subcellularLocation>
        <location evidence="2 14 15">Cytoplasm</location>
    </subcellularLocation>
</comment>
<evidence type="ECO:0000256" key="3">
    <source>
        <dbReference type="ARBA" id="ARBA00005225"/>
    </source>
</evidence>
<dbReference type="GO" id="GO:0005737">
    <property type="term" value="C:cytoplasm"/>
    <property type="evidence" value="ECO:0007669"/>
    <property type="project" value="UniProtKB-SubCell"/>
</dbReference>
<dbReference type="AlphaFoldDB" id="A0AAE3VPY3"/>
<evidence type="ECO:0000256" key="6">
    <source>
        <dbReference type="ARBA" id="ARBA00015080"/>
    </source>
</evidence>
<protein>
    <recommendedName>
        <fullName evidence="6 14">Pantothenate kinase</fullName>
        <ecNumber evidence="5 14">2.7.1.33</ecNumber>
    </recommendedName>
    <alternativeName>
        <fullName evidence="13 14">Pantothenic acid kinase</fullName>
    </alternativeName>
</protein>
<feature type="domain" description="Phosphoribulokinase/uridine kinase" evidence="16">
    <location>
        <begin position="90"/>
        <end position="250"/>
    </location>
</feature>
<dbReference type="GO" id="GO:0004594">
    <property type="term" value="F:pantothenate kinase activity"/>
    <property type="evidence" value="ECO:0007669"/>
    <property type="project" value="UniProtKB-UniRule"/>
</dbReference>
<dbReference type="InterPro" id="IPR004566">
    <property type="entry name" value="PanK"/>
</dbReference>
<keyword evidence="8 14" id="KW-0808">Transferase</keyword>
<organism evidence="17 18">
    <name type="scientific">Amorphus orientalis</name>
    <dbReference type="NCBI Taxonomy" id="649198"/>
    <lineage>
        <taxon>Bacteria</taxon>
        <taxon>Pseudomonadati</taxon>
        <taxon>Pseudomonadota</taxon>
        <taxon>Alphaproteobacteria</taxon>
        <taxon>Hyphomicrobiales</taxon>
        <taxon>Amorphaceae</taxon>
        <taxon>Amorphus</taxon>
    </lineage>
</organism>
<evidence type="ECO:0000256" key="15">
    <source>
        <dbReference type="RuleBase" id="RU003530"/>
    </source>
</evidence>
<evidence type="ECO:0000256" key="10">
    <source>
        <dbReference type="ARBA" id="ARBA00022777"/>
    </source>
</evidence>
<dbReference type="CDD" id="cd02025">
    <property type="entry name" value="PanK"/>
    <property type="match status" value="1"/>
</dbReference>
<dbReference type="GO" id="GO:0005524">
    <property type="term" value="F:ATP binding"/>
    <property type="evidence" value="ECO:0007669"/>
    <property type="project" value="UniProtKB-UniRule"/>
</dbReference>
<feature type="binding site" evidence="14">
    <location>
        <begin position="95"/>
        <end position="102"/>
    </location>
    <ligand>
        <name>ATP</name>
        <dbReference type="ChEBI" id="CHEBI:30616"/>
    </ligand>
</feature>
<dbReference type="InterPro" id="IPR027417">
    <property type="entry name" value="P-loop_NTPase"/>
</dbReference>
<evidence type="ECO:0000256" key="8">
    <source>
        <dbReference type="ARBA" id="ARBA00022679"/>
    </source>
</evidence>
<evidence type="ECO:0000256" key="11">
    <source>
        <dbReference type="ARBA" id="ARBA00022840"/>
    </source>
</evidence>
<dbReference type="SUPFAM" id="SSF52540">
    <property type="entry name" value="P-loop containing nucleoside triphosphate hydrolases"/>
    <property type="match status" value="1"/>
</dbReference>
<dbReference type="Gene3D" id="3.40.50.300">
    <property type="entry name" value="P-loop containing nucleotide triphosphate hydrolases"/>
    <property type="match status" value="1"/>
</dbReference>
<dbReference type="RefSeq" id="WP_306886571.1">
    <property type="nucleotide sequence ID" value="NZ_JAUSUL010000003.1"/>
</dbReference>
<dbReference type="InterPro" id="IPR006083">
    <property type="entry name" value="PRK/URK"/>
</dbReference>
<evidence type="ECO:0000256" key="5">
    <source>
        <dbReference type="ARBA" id="ARBA00012102"/>
    </source>
</evidence>
<dbReference type="PANTHER" id="PTHR10285">
    <property type="entry name" value="URIDINE KINASE"/>
    <property type="match status" value="1"/>
</dbReference>
<dbReference type="PIRSF" id="PIRSF000545">
    <property type="entry name" value="Pantothenate_kin"/>
    <property type="match status" value="1"/>
</dbReference>
<dbReference type="GO" id="GO:0015937">
    <property type="term" value="P:coenzyme A biosynthetic process"/>
    <property type="evidence" value="ECO:0007669"/>
    <property type="project" value="UniProtKB-UniRule"/>
</dbReference>
<gene>
    <name evidence="14" type="primary">coaA</name>
    <name evidence="17" type="ORF">J2S73_003165</name>
</gene>
<comment type="similarity">
    <text evidence="4 14 15">Belongs to the prokaryotic pantothenate kinase family.</text>
</comment>
<dbReference type="NCBIfam" id="TIGR00554">
    <property type="entry name" value="panK_bact"/>
    <property type="match status" value="1"/>
</dbReference>
<keyword evidence="10 14" id="KW-0418">Kinase</keyword>
<keyword evidence="12 14" id="KW-0173">Coenzyme A biosynthesis</keyword>
<evidence type="ECO:0000313" key="17">
    <source>
        <dbReference type="EMBL" id="MDQ0316689.1"/>
    </source>
</evidence>
<evidence type="ECO:0000256" key="12">
    <source>
        <dbReference type="ARBA" id="ARBA00022993"/>
    </source>
</evidence>
<evidence type="ECO:0000256" key="4">
    <source>
        <dbReference type="ARBA" id="ARBA00006087"/>
    </source>
</evidence>
<evidence type="ECO:0000256" key="14">
    <source>
        <dbReference type="HAMAP-Rule" id="MF_00215"/>
    </source>
</evidence>
<accession>A0AAE3VPY3</accession>
<evidence type="ECO:0000256" key="9">
    <source>
        <dbReference type="ARBA" id="ARBA00022741"/>
    </source>
</evidence>